<name>A0A817Y1P7_9BILA</name>
<feature type="chain" id="PRO_5032305295" description="CBM1 domain-containing protein" evidence="5">
    <location>
        <begin position="20"/>
        <end position="964"/>
    </location>
</feature>
<dbReference type="Gene3D" id="2.40.10.500">
    <property type="match status" value="3"/>
</dbReference>
<dbReference type="Pfam" id="PF00734">
    <property type="entry name" value="CBM_1"/>
    <property type="match status" value="1"/>
</dbReference>
<dbReference type="InterPro" id="IPR001258">
    <property type="entry name" value="NHL_repeat"/>
</dbReference>
<dbReference type="InterPro" id="IPR011041">
    <property type="entry name" value="Quinoprot_gluc/sorb_DH_b-prop"/>
</dbReference>
<dbReference type="SUPFAM" id="SSF50952">
    <property type="entry name" value="Soluble quinoprotein glucose dehydrogenase"/>
    <property type="match status" value="1"/>
</dbReference>
<dbReference type="PANTHER" id="PTHR24104:SF25">
    <property type="entry name" value="PROTEIN LIN-41"/>
    <property type="match status" value="1"/>
</dbReference>
<keyword evidence="1 5" id="KW-0732">Signal</keyword>
<protein>
    <recommendedName>
        <fullName evidence="6">CBM1 domain-containing protein</fullName>
    </recommendedName>
</protein>
<dbReference type="PROSITE" id="PS51125">
    <property type="entry name" value="NHL"/>
    <property type="match status" value="4"/>
</dbReference>
<evidence type="ECO:0000313" key="7">
    <source>
        <dbReference type="EMBL" id="CAF3375785.1"/>
    </source>
</evidence>
<organism evidence="7 8">
    <name type="scientific">Rotaria socialis</name>
    <dbReference type="NCBI Taxonomy" id="392032"/>
    <lineage>
        <taxon>Eukaryota</taxon>
        <taxon>Metazoa</taxon>
        <taxon>Spiralia</taxon>
        <taxon>Gnathifera</taxon>
        <taxon>Rotifera</taxon>
        <taxon>Eurotatoria</taxon>
        <taxon>Bdelloidea</taxon>
        <taxon>Philodinida</taxon>
        <taxon>Philodinidae</taxon>
        <taxon>Rotaria</taxon>
    </lineage>
</organism>
<feature type="region of interest" description="Disordered" evidence="4">
    <location>
        <begin position="810"/>
        <end position="830"/>
    </location>
</feature>
<dbReference type="CDD" id="cd05819">
    <property type="entry name" value="NHL"/>
    <property type="match status" value="2"/>
</dbReference>
<feature type="signal peptide" evidence="5">
    <location>
        <begin position="1"/>
        <end position="19"/>
    </location>
</feature>
<dbReference type="Gene3D" id="2.120.10.30">
    <property type="entry name" value="TolB, C-terminal domain"/>
    <property type="match status" value="2"/>
</dbReference>
<dbReference type="PANTHER" id="PTHR24104">
    <property type="entry name" value="E3 UBIQUITIN-PROTEIN LIGASE NHLRC1-RELATED"/>
    <property type="match status" value="1"/>
</dbReference>
<dbReference type="EMBL" id="CAJNXB010004432">
    <property type="protein sequence ID" value="CAF3375785.1"/>
    <property type="molecule type" value="Genomic_DNA"/>
</dbReference>
<evidence type="ECO:0000256" key="4">
    <source>
        <dbReference type="SAM" id="MobiDB-lite"/>
    </source>
</evidence>
<dbReference type="GO" id="GO:0005576">
    <property type="term" value="C:extracellular region"/>
    <property type="evidence" value="ECO:0007669"/>
    <property type="project" value="InterPro"/>
</dbReference>
<dbReference type="SUPFAM" id="SSF63825">
    <property type="entry name" value="YWTD domain"/>
    <property type="match status" value="1"/>
</dbReference>
<dbReference type="InterPro" id="IPR050952">
    <property type="entry name" value="TRIM-NHL_E3_ligases"/>
</dbReference>
<dbReference type="GO" id="GO:0030248">
    <property type="term" value="F:cellulose binding"/>
    <property type="evidence" value="ECO:0007669"/>
    <property type="project" value="InterPro"/>
</dbReference>
<dbReference type="InterPro" id="IPR035971">
    <property type="entry name" value="CBD_sf"/>
</dbReference>
<feature type="repeat" description="NHL" evidence="3">
    <location>
        <begin position="367"/>
        <end position="395"/>
    </location>
</feature>
<gene>
    <name evidence="7" type="ORF">TIS948_LOCUS25477</name>
</gene>
<evidence type="ECO:0000259" key="6">
    <source>
        <dbReference type="Pfam" id="PF00734"/>
    </source>
</evidence>
<evidence type="ECO:0000256" key="1">
    <source>
        <dbReference type="ARBA" id="ARBA00022729"/>
    </source>
</evidence>
<dbReference type="SUPFAM" id="SSF57180">
    <property type="entry name" value="Cellulose-binding domain"/>
    <property type="match status" value="1"/>
</dbReference>
<dbReference type="Pfam" id="PF01436">
    <property type="entry name" value="NHL"/>
    <property type="match status" value="2"/>
</dbReference>
<dbReference type="Proteomes" id="UP000663825">
    <property type="component" value="Unassembled WGS sequence"/>
</dbReference>
<feature type="domain" description="CBM1" evidence="6">
    <location>
        <begin position="213"/>
        <end position="236"/>
    </location>
</feature>
<accession>A0A817Y1P7</accession>
<evidence type="ECO:0000256" key="5">
    <source>
        <dbReference type="SAM" id="SignalP"/>
    </source>
</evidence>
<proteinExistence type="predicted"/>
<dbReference type="SUPFAM" id="SSF101898">
    <property type="entry name" value="NHL repeat"/>
    <property type="match status" value="1"/>
</dbReference>
<reference evidence="7" key="1">
    <citation type="submission" date="2021-02" db="EMBL/GenBank/DDBJ databases">
        <authorList>
            <person name="Nowell W R."/>
        </authorList>
    </citation>
    <scope>NUCLEOTIDE SEQUENCE</scope>
</reference>
<keyword evidence="2" id="KW-0677">Repeat</keyword>
<comment type="caution">
    <text evidence="7">The sequence shown here is derived from an EMBL/GenBank/DDBJ whole genome shotgun (WGS) entry which is preliminary data.</text>
</comment>
<evidence type="ECO:0000313" key="8">
    <source>
        <dbReference type="Proteomes" id="UP000663825"/>
    </source>
</evidence>
<evidence type="ECO:0000256" key="2">
    <source>
        <dbReference type="ARBA" id="ARBA00022737"/>
    </source>
</evidence>
<sequence length="964" mass="105190">MILQLIIVLGFLQVNSIRGLRQNESSSTASIKWQCNPKCWNGEDTCNTKEECFDKTVNWSECVCPSGNKSCLNYFGESREDYISCLPSLNESCGSDSTTAFRTCQPPFRCDLLENQNKYQCQCDGCGRNNTSWSKNIVTESIGVFINFLKWGMQCGGNDYRDETRYKSDLCEGAPGYKTTTTTAATTTKTTTTKTTTTKTTIAPSGLLKLEEKCGGINYQGKTECEPTFKCTAIGPFLSLCKCPNRSSWCPGAPGYPTTTTKPPTTVSLATTPTPQAACNFCGVFTSFANVCQNCNFTRDHCLLTCTCRTSSCVTQPMSFSLSSAKNQGCLIGMQNAKSYNQPNISLCALWSSDATTLANENVVGLQPAGIYIDTENTIYVADRQNGRIMVWDKESSIPTRNISDNFINPWSLFVTTDATIYVDNGDFNNRVDQWIFNASNSAPVMNVGGSCTGLSIDGINNTLYCSLASEHLIVKVELNSSTMAPIIAVGTGCPGSVSDMLDHPHGIFVDTNSYLYVADTDNNRIQRFAPGQLSGTTLAGFGATVYFILNRPTDVVLDADGYLFIVESHNHRIIRTVENGFKCVVGCFGGSGTTSSQLHNPQTMAFDTTTSTTVTTSTSTTTVTTTTTSTSTTTVTTTTTSTSTTTVTTTIIPLRAPAIEIPPNAKWQQNGVTVAGGNGSGSGFNQLIQPLGLYVDDAQTVYVADRNNHRIVGWKWNATSGEVVAGGNGEGNGTHQLFNPFDVIVDKERDSFIICDWRNRRVVRWLRRNGIHGETTISNIDCFGLTMDDIGSVYVADMKKHEVRRFQRGDSQGTVVAGGNGDGNHDDQLSSPQYVFVDRDYSVYVSDFGNHRVMKWVEDAKEGVVVAGGQGQGNNFTQLSNPQGVVVDKMGTVYVADAENYRIMRWVKEATEGNVIVGGNGRAELLNELNYPFGLSFDLYGNLYVVEWGNNRVQKFNIEQTIK</sequence>
<feature type="repeat" description="NHL" evidence="3">
    <location>
        <begin position="682"/>
        <end position="713"/>
    </location>
</feature>
<dbReference type="OrthoDB" id="4849160at2759"/>
<dbReference type="GO" id="GO:0005975">
    <property type="term" value="P:carbohydrate metabolic process"/>
    <property type="evidence" value="ECO:0007669"/>
    <property type="project" value="InterPro"/>
</dbReference>
<dbReference type="InterPro" id="IPR000254">
    <property type="entry name" value="CBD"/>
</dbReference>
<feature type="repeat" description="NHL" evidence="3">
    <location>
        <begin position="874"/>
        <end position="904"/>
    </location>
</feature>
<feature type="repeat" description="NHL" evidence="3">
    <location>
        <begin position="493"/>
        <end position="532"/>
    </location>
</feature>
<dbReference type="InterPro" id="IPR011042">
    <property type="entry name" value="6-blade_b-propeller_TolB-like"/>
</dbReference>
<evidence type="ECO:0000256" key="3">
    <source>
        <dbReference type="PROSITE-ProRule" id="PRU00504"/>
    </source>
</evidence>
<dbReference type="GO" id="GO:0008270">
    <property type="term" value="F:zinc ion binding"/>
    <property type="evidence" value="ECO:0007669"/>
    <property type="project" value="UniProtKB-KW"/>
</dbReference>
<dbReference type="AlphaFoldDB" id="A0A817Y1P7"/>